<dbReference type="GO" id="GO:0046975">
    <property type="term" value="F:histone H3K36 methyltransferase activity"/>
    <property type="evidence" value="ECO:0007669"/>
    <property type="project" value="TreeGrafter"/>
</dbReference>
<dbReference type="PANTHER" id="PTHR46060:SF2">
    <property type="entry name" value="HISTONE-LYSINE N-METHYLTRANSFERASE SETMAR"/>
    <property type="match status" value="1"/>
</dbReference>
<keyword evidence="3" id="KW-0489">Methyltransferase</keyword>
<gene>
    <name evidence="3" type="ORF">X777_10147</name>
</gene>
<feature type="domain" description="HTH bat-type" evidence="1">
    <location>
        <begin position="79"/>
        <end position="106"/>
    </location>
</feature>
<dbReference type="Pfam" id="PF04967">
    <property type="entry name" value="HTH_10"/>
    <property type="match status" value="1"/>
</dbReference>
<dbReference type="GO" id="GO:0000014">
    <property type="term" value="F:single-stranded DNA endodeoxyribonuclease activity"/>
    <property type="evidence" value="ECO:0007669"/>
    <property type="project" value="TreeGrafter"/>
</dbReference>
<sequence>MENQKEHFPHILFYYFRKGKNAVQAHQKLSDVYGEDALKLRQYQNWFTKFRSRDFNVKDAPRSGRPIEIDGDEIKALIDSNRRLTTREIAENLNISKASVENHLKRPFKTTLKRRELVNRKGVVFHHDNARPRTSLVTREKLLQLGWDVLPHPPYSPDLAPSDYHSFRSLQNALNGKTLTADEDIKSLLELFFAEKDKNFFERGIMKLPEKWQKIIKQNGQYIV</sequence>
<dbReference type="GO" id="GO:0003690">
    <property type="term" value="F:double-stranded DNA binding"/>
    <property type="evidence" value="ECO:0007669"/>
    <property type="project" value="TreeGrafter"/>
</dbReference>
<dbReference type="GO" id="GO:0032259">
    <property type="term" value="P:methylation"/>
    <property type="evidence" value="ECO:0007669"/>
    <property type="project" value="UniProtKB-KW"/>
</dbReference>
<dbReference type="GO" id="GO:0015074">
    <property type="term" value="P:DNA integration"/>
    <property type="evidence" value="ECO:0007669"/>
    <property type="project" value="TreeGrafter"/>
</dbReference>
<evidence type="ECO:0000259" key="1">
    <source>
        <dbReference type="Pfam" id="PF04967"/>
    </source>
</evidence>
<reference evidence="3 4" key="1">
    <citation type="journal article" date="2014" name="Curr. Biol.">
        <title>The genome of the clonal raider ant Cerapachys biroi.</title>
        <authorList>
            <person name="Oxley P.R."/>
            <person name="Ji L."/>
            <person name="Fetter-Pruneda I."/>
            <person name="McKenzie S.K."/>
            <person name="Li C."/>
            <person name="Hu H."/>
            <person name="Zhang G."/>
            <person name="Kronauer D.J."/>
        </authorList>
    </citation>
    <scope>NUCLEOTIDE SEQUENCE [LARGE SCALE GENOMIC DNA]</scope>
</reference>
<name>A0A026X2K6_OOCBI</name>
<keyword evidence="4" id="KW-1185">Reference proteome</keyword>
<dbReference type="Gene3D" id="1.10.10.1450">
    <property type="match status" value="1"/>
</dbReference>
<dbReference type="OrthoDB" id="7600185at2759"/>
<organism evidence="3 4">
    <name type="scientific">Ooceraea biroi</name>
    <name type="common">Clonal raider ant</name>
    <name type="synonym">Cerapachys biroi</name>
    <dbReference type="NCBI Taxonomy" id="2015173"/>
    <lineage>
        <taxon>Eukaryota</taxon>
        <taxon>Metazoa</taxon>
        <taxon>Ecdysozoa</taxon>
        <taxon>Arthropoda</taxon>
        <taxon>Hexapoda</taxon>
        <taxon>Insecta</taxon>
        <taxon>Pterygota</taxon>
        <taxon>Neoptera</taxon>
        <taxon>Endopterygota</taxon>
        <taxon>Hymenoptera</taxon>
        <taxon>Apocrita</taxon>
        <taxon>Aculeata</taxon>
        <taxon>Formicoidea</taxon>
        <taxon>Formicidae</taxon>
        <taxon>Dorylinae</taxon>
        <taxon>Ooceraea</taxon>
    </lineage>
</organism>
<dbReference type="GO" id="GO:0044774">
    <property type="term" value="P:mitotic DNA integrity checkpoint signaling"/>
    <property type="evidence" value="ECO:0007669"/>
    <property type="project" value="TreeGrafter"/>
</dbReference>
<evidence type="ECO:0000313" key="3">
    <source>
        <dbReference type="EMBL" id="EZA62517.1"/>
    </source>
</evidence>
<dbReference type="GO" id="GO:0000729">
    <property type="term" value="P:DNA double-strand break processing"/>
    <property type="evidence" value="ECO:0007669"/>
    <property type="project" value="TreeGrafter"/>
</dbReference>
<feature type="domain" description="Mos1 transposase HTH" evidence="2">
    <location>
        <begin position="5"/>
        <end position="54"/>
    </location>
</feature>
<dbReference type="AlphaFoldDB" id="A0A026X2K6"/>
<dbReference type="GO" id="GO:0035861">
    <property type="term" value="C:site of double-strand break"/>
    <property type="evidence" value="ECO:0007669"/>
    <property type="project" value="TreeGrafter"/>
</dbReference>
<dbReference type="Proteomes" id="UP000053097">
    <property type="component" value="Unassembled WGS sequence"/>
</dbReference>
<dbReference type="GO" id="GO:0000793">
    <property type="term" value="C:condensed chromosome"/>
    <property type="evidence" value="ECO:0007669"/>
    <property type="project" value="TreeGrafter"/>
</dbReference>
<dbReference type="GO" id="GO:0006303">
    <property type="term" value="P:double-strand break repair via nonhomologous end joining"/>
    <property type="evidence" value="ECO:0007669"/>
    <property type="project" value="TreeGrafter"/>
</dbReference>
<dbReference type="PANTHER" id="PTHR46060">
    <property type="entry name" value="MARINER MOS1 TRANSPOSASE-LIKE PROTEIN"/>
    <property type="match status" value="1"/>
</dbReference>
<dbReference type="GO" id="GO:0044547">
    <property type="term" value="F:DNA topoisomerase binding"/>
    <property type="evidence" value="ECO:0007669"/>
    <property type="project" value="TreeGrafter"/>
</dbReference>
<protein>
    <submittedName>
        <fullName evidence="3">Histone-lysine N-methyltransferase SETMAR</fullName>
    </submittedName>
</protein>
<dbReference type="EMBL" id="KK107020">
    <property type="protein sequence ID" value="EZA62517.1"/>
    <property type="molecule type" value="Genomic_DNA"/>
</dbReference>
<keyword evidence="3" id="KW-0808">Transferase</keyword>
<evidence type="ECO:0000313" key="4">
    <source>
        <dbReference type="Proteomes" id="UP000053097"/>
    </source>
</evidence>
<dbReference type="InterPro" id="IPR007050">
    <property type="entry name" value="HTH_bacterioopsin"/>
</dbReference>
<dbReference type="Pfam" id="PF17906">
    <property type="entry name" value="HTH_48"/>
    <property type="match status" value="1"/>
</dbReference>
<dbReference type="OMA" id="NAVQAHQ"/>
<dbReference type="InterPro" id="IPR036397">
    <property type="entry name" value="RNaseH_sf"/>
</dbReference>
<proteinExistence type="predicted"/>
<accession>A0A026X2K6</accession>
<evidence type="ECO:0000259" key="2">
    <source>
        <dbReference type="Pfam" id="PF17906"/>
    </source>
</evidence>
<dbReference type="GO" id="GO:0042800">
    <property type="term" value="F:histone H3K4 methyltransferase activity"/>
    <property type="evidence" value="ECO:0007669"/>
    <property type="project" value="TreeGrafter"/>
</dbReference>
<dbReference type="Gene3D" id="3.30.420.10">
    <property type="entry name" value="Ribonuclease H-like superfamily/Ribonuclease H"/>
    <property type="match status" value="1"/>
</dbReference>
<dbReference type="GO" id="GO:0031297">
    <property type="term" value="P:replication fork processing"/>
    <property type="evidence" value="ECO:0007669"/>
    <property type="project" value="TreeGrafter"/>
</dbReference>
<dbReference type="InterPro" id="IPR052709">
    <property type="entry name" value="Transposase-MT_Hybrid"/>
</dbReference>
<dbReference type="InterPro" id="IPR041426">
    <property type="entry name" value="Mos1_HTH"/>
</dbReference>
<dbReference type="GO" id="GO:0003697">
    <property type="term" value="F:single-stranded DNA binding"/>
    <property type="evidence" value="ECO:0007669"/>
    <property type="project" value="TreeGrafter"/>
</dbReference>
<dbReference type="GO" id="GO:0005634">
    <property type="term" value="C:nucleus"/>
    <property type="evidence" value="ECO:0007669"/>
    <property type="project" value="TreeGrafter"/>
</dbReference>